<sequence>MLPRNKGGEHVQPGAKAQLCDVKAGRKPLRQTISRQKHMARFGKPIGNREIGVVEPRRDGDPPVAPIKFCLLVGCAHMP</sequence>
<accession>A0A1J5NXT6</accession>
<evidence type="ECO:0000313" key="1">
    <source>
        <dbReference type="EMBL" id="OIQ63016.1"/>
    </source>
</evidence>
<organism evidence="1">
    <name type="scientific">mine drainage metagenome</name>
    <dbReference type="NCBI Taxonomy" id="410659"/>
    <lineage>
        <taxon>unclassified sequences</taxon>
        <taxon>metagenomes</taxon>
        <taxon>ecological metagenomes</taxon>
    </lineage>
</organism>
<reference evidence="1" key="1">
    <citation type="submission" date="2016-10" db="EMBL/GenBank/DDBJ databases">
        <title>Sequence of Gallionella enrichment culture.</title>
        <authorList>
            <person name="Poehlein A."/>
            <person name="Muehling M."/>
            <person name="Daniel R."/>
        </authorList>
    </citation>
    <scope>NUCLEOTIDE SEQUENCE</scope>
</reference>
<proteinExistence type="predicted"/>
<dbReference type="EMBL" id="MLJW01009388">
    <property type="protein sequence ID" value="OIQ63016.1"/>
    <property type="molecule type" value="Genomic_DNA"/>
</dbReference>
<gene>
    <name evidence="1" type="ORF">GALL_554490</name>
</gene>
<dbReference type="AlphaFoldDB" id="A0A1J5NXT6"/>
<comment type="caution">
    <text evidence="1">The sequence shown here is derived from an EMBL/GenBank/DDBJ whole genome shotgun (WGS) entry which is preliminary data.</text>
</comment>
<name>A0A1J5NXT6_9ZZZZ</name>
<protein>
    <submittedName>
        <fullName evidence="1">Uncharacterized protein</fullName>
    </submittedName>
</protein>